<keyword evidence="2" id="KW-0472">Membrane</keyword>
<comment type="caution">
    <text evidence="3">The sequence shown here is derived from an EMBL/GenBank/DDBJ whole genome shotgun (WGS) entry which is preliminary data.</text>
</comment>
<gene>
    <name evidence="3" type="ORF">CR492_16930</name>
</gene>
<evidence type="ECO:0000313" key="3">
    <source>
        <dbReference type="EMBL" id="PNG24788.1"/>
    </source>
</evidence>
<keyword evidence="2" id="KW-0812">Transmembrane</keyword>
<name>A0A2J7TDE7_METSI</name>
<keyword evidence="2" id="KW-1133">Transmembrane helix</keyword>
<evidence type="ECO:0000313" key="4">
    <source>
        <dbReference type="Proteomes" id="UP000236286"/>
    </source>
</evidence>
<dbReference type="EMBL" id="PDZR01000024">
    <property type="protein sequence ID" value="PNG24788.1"/>
    <property type="molecule type" value="Genomic_DNA"/>
</dbReference>
<proteinExistence type="predicted"/>
<evidence type="ECO:0000256" key="1">
    <source>
        <dbReference type="SAM" id="MobiDB-lite"/>
    </source>
</evidence>
<reference evidence="3 4" key="1">
    <citation type="submission" date="2017-10" db="EMBL/GenBank/DDBJ databases">
        <title>Genome announcement of Methylocella silvestris TVC from permafrost.</title>
        <authorList>
            <person name="Wang J."/>
            <person name="Geng K."/>
            <person name="Ul-Haque F."/>
            <person name="Crombie A.T."/>
            <person name="Street L.E."/>
            <person name="Wookey P.A."/>
            <person name="Murrell J.C."/>
            <person name="Pratscher J."/>
        </authorList>
    </citation>
    <scope>NUCLEOTIDE SEQUENCE [LARGE SCALE GENOMIC DNA]</scope>
    <source>
        <strain evidence="3 4">TVC</strain>
    </source>
</reference>
<feature type="transmembrane region" description="Helical" evidence="2">
    <location>
        <begin position="20"/>
        <end position="42"/>
    </location>
</feature>
<evidence type="ECO:0000256" key="2">
    <source>
        <dbReference type="SAM" id="Phobius"/>
    </source>
</evidence>
<accession>A0A2J7TDE7</accession>
<dbReference type="Proteomes" id="UP000236286">
    <property type="component" value="Unassembled WGS sequence"/>
</dbReference>
<feature type="region of interest" description="Disordered" evidence="1">
    <location>
        <begin position="48"/>
        <end position="68"/>
    </location>
</feature>
<dbReference type="AlphaFoldDB" id="A0A2J7TDE7"/>
<sequence length="68" mass="7566">MTLRPLTPWLRARPPMSPKIFGILDMALSFGGVFAFGLWQLACLRRGGRDVRSERPTKTTASDHDPPA</sequence>
<organism evidence="3 4">
    <name type="scientific">Methylocella silvestris</name>
    <dbReference type="NCBI Taxonomy" id="199596"/>
    <lineage>
        <taxon>Bacteria</taxon>
        <taxon>Pseudomonadati</taxon>
        <taxon>Pseudomonadota</taxon>
        <taxon>Alphaproteobacteria</taxon>
        <taxon>Hyphomicrobiales</taxon>
        <taxon>Beijerinckiaceae</taxon>
        <taxon>Methylocella</taxon>
    </lineage>
</organism>
<protein>
    <submittedName>
        <fullName evidence="3">Uncharacterized protein</fullName>
    </submittedName>
</protein>